<gene>
    <name evidence="2" type="ORF">CVLEPA_LOCUS15872</name>
</gene>
<dbReference type="PANTHER" id="PTHR43028">
    <property type="entry name" value="3'(2'),5'-BISPHOSPHATE NUCLEOTIDASE 1"/>
    <property type="match status" value="1"/>
</dbReference>
<dbReference type="Pfam" id="PF00459">
    <property type="entry name" value="Inositol_P"/>
    <property type="match status" value="1"/>
</dbReference>
<dbReference type="Gene3D" id="4.10.460.10">
    <property type="entry name" value="Inositol Polyphosphate 1-phosphatase, domain 1"/>
    <property type="match status" value="1"/>
</dbReference>
<name>A0ABP0G1I7_CLALP</name>
<keyword evidence="3" id="KW-1185">Reference proteome</keyword>
<reference evidence="2 3" key="1">
    <citation type="submission" date="2024-02" db="EMBL/GenBank/DDBJ databases">
        <authorList>
            <person name="Daric V."/>
            <person name="Darras S."/>
        </authorList>
    </citation>
    <scope>NUCLEOTIDE SEQUENCE [LARGE SCALE GENOMIC DNA]</scope>
</reference>
<evidence type="ECO:0008006" key="4">
    <source>
        <dbReference type="Google" id="ProtNLM"/>
    </source>
</evidence>
<evidence type="ECO:0000313" key="2">
    <source>
        <dbReference type="EMBL" id="CAK8684753.1"/>
    </source>
</evidence>
<dbReference type="EMBL" id="CAWYQH010000098">
    <property type="protein sequence ID" value="CAK8684753.1"/>
    <property type="molecule type" value="Genomic_DNA"/>
</dbReference>
<dbReference type="InterPro" id="IPR044897">
    <property type="entry name" value="INPP1_dom_1"/>
</dbReference>
<comment type="similarity">
    <text evidence="1">Belongs to the inositol monophosphatase superfamily.</text>
</comment>
<dbReference type="Gene3D" id="3.30.540.10">
    <property type="entry name" value="Fructose-1,6-Bisphosphatase, subunit A, domain 1"/>
    <property type="match status" value="1"/>
</dbReference>
<evidence type="ECO:0000313" key="3">
    <source>
        <dbReference type="Proteomes" id="UP001642483"/>
    </source>
</evidence>
<protein>
    <recommendedName>
        <fullName evidence="4">Inositol polyphosphate 1-phosphatase</fullName>
    </recommendedName>
</protein>
<dbReference type="InterPro" id="IPR000760">
    <property type="entry name" value="Inositol_monophosphatase-like"/>
</dbReference>
<dbReference type="SUPFAM" id="SSF56655">
    <property type="entry name" value="Carbohydrate phosphatase"/>
    <property type="match status" value="1"/>
</dbReference>
<dbReference type="PANTHER" id="PTHR43028:SF3">
    <property type="entry name" value="INOSITOL POLYPHOSPHATE 1-PHOSPHATASE"/>
    <property type="match status" value="1"/>
</dbReference>
<comment type="caution">
    <text evidence="2">The sequence shown here is derived from an EMBL/GenBank/DDBJ whole genome shotgun (WGS) entry which is preliminary data.</text>
</comment>
<organism evidence="2 3">
    <name type="scientific">Clavelina lepadiformis</name>
    <name type="common">Light-bulb sea squirt</name>
    <name type="synonym">Ascidia lepadiformis</name>
    <dbReference type="NCBI Taxonomy" id="159417"/>
    <lineage>
        <taxon>Eukaryota</taxon>
        <taxon>Metazoa</taxon>
        <taxon>Chordata</taxon>
        <taxon>Tunicata</taxon>
        <taxon>Ascidiacea</taxon>
        <taxon>Aplousobranchia</taxon>
        <taxon>Clavelinidae</taxon>
        <taxon>Clavelina</taxon>
    </lineage>
</organism>
<sequence length="374" mass="41390">MATRLLLSLLRGGHKGARIAQACRRETALFEILVQEKGWADFKTLADVFIQQVVKHELECQFPGIGSRVYGEENNEFTNKLGETITVEVKQNEEETCKLLSHVLDGNQNAARLLAECAHTSIDEASLDEASLKKLQDCELNVDELGIWIDPIDATSQYVKGIDNAIPNKHGIYNRGLECVTVLIGAYDILTGIPVMGVVFQPFYRKISNSVWEPRHLWGVVYNDFSLNNFESTFKMNQAKRHGDETFLVVGSGNDSSTRHLLADKSSLKLVLAAGAGYKCLCVVEGLADAFLYHDDSCYKWDTCATHALLRCVDGGMACLRDALQDKSIDLTKHEVKYNKASNSSWCNAGGILAYTSSEHSLACVDSLSKVLRC</sequence>
<evidence type="ECO:0000256" key="1">
    <source>
        <dbReference type="ARBA" id="ARBA00009759"/>
    </source>
</evidence>
<dbReference type="Gene3D" id="3.40.190.80">
    <property type="match status" value="1"/>
</dbReference>
<accession>A0ABP0G1I7</accession>
<proteinExistence type="inferred from homology"/>
<dbReference type="Proteomes" id="UP001642483">
    <property type="component" value="Unassembled WGS sequence"/>
</dbReference>
<dbReference type="InterPro" id="IPR050725">
    <property type="entry name" value="CysQ/Inositol_MonoPase"/>
</dbReference>